<keyword evidence="5" id="KW-1185">Reference proteome</keyword>
<keyword evidence="2" id="KW-0175">Coiled coil</keyword>
<dbReference type="PROSITE" id="PS51176">
    <property type="entry name" value="PDH_ADH"/>
    <property type="match status" value="1"/>
</dbReference>
<dbReference type="SUPFAM" id="SSF51735">
    <property type="entry name" value="NAD(P)-binding Rossmann-fold domains"/>
    <property type="match status" value="1"/>
</dbReference>
<feature type="coiled-coil region" evidence="2">
    <location>
        <begin position="239"/>
        <end position="266"/>
    </location>
</feature>
<sequence length="293" mass="31622">MQAVKKLVLLGTGLISGSFALALKRARLVEHVVGVGRNLDNLQRALDLNVVDAISDDAAHAVVGADLVFIGTPVGQMGALMQKIAPHLSRDCIVTDGGSTKQDVAALYQAYLPQQLAYCVPGHPIAGSDLSGAAAAQFGLYEGRRVVLTPLPESDAVVIEQVRNWWLACGAQVYQMSALAHDEIFSSVSHVPHLLSFAYMNSVLDRYNAAECLDFAASGFRDFTRIAGSHPDMWRDIALANQSAILNDLRANMQQLQSLIELVESSDGIALTNYIQRASLARIEWGKPLKGKK</sequence>
<evidence type="ECO:0000256" key="2">
    <source>
        <dbReference type="SAM" id="Coils"/>
    </source>
</evidence>
<dbReference type="GO" id="GO:0004665">
    <property type="term" value="F:prephenate dehydrogenase (NADP+) activity"/>
    <property type="evidence" value="ECO:0007669"/>
    <property type="project" value="InterPro"/>
</dbReference>
<gene>
    <name evidence="4" type="ORF">HQN60_13425</name>
</gene>
<accession>A0A6M8SQT0</accession>
<organism evidence="4 5">
    <name type="scientific">Deefgea piscis</name>
    <dbReference type="NCBI Taxonomy" id="2739061"/>
    <lineage>
        <taxon>Bacteria</taxon>
        <taxon>Pseudomonadati</taxon>
        <taxon>Pseudomonadota</taxon>
        <taxon>Betaproteobacteria</taxon>
        <taxon>Neisseriales</taxon>
        <taxon>Chitinibacteraceae</taxon>
        <taxon>Deefgea</taxon>
    </lineage>
</organism>
<dbReference type="Pfam" id="PF20463">
    <property type="entry name" value="PDH_C"/>
    <property type="match status" value="1"/>
</dbReference>
<protein>
    <submittedName>
        <fullName evidence="4">Prephenate dehydrogenase/arogenate dehydrogenase family protein</fullName>
    </submittedName>
</protein>
<dbReference type="Proteomes" id="UP000504844">
    <property type="component" value="Chromosome"/>
</dbReference>
<evidence type="ECO:0000313" key="5">
    <source>
        <dbReference type="Proteomes" id="UP000504844"/>
    </source>
</evidence>
<reference evidence="4 5" key="1">
    <citation type="submission" date="2020-05" db="EMBL/GenBank/DDBJ databases">
        <title>Complete genome sequence of Deefgea sp. D17.</title>
        <authorList>
            <person name="Bae J.-W."/>
            <person name="Han J.E."/>
        </authorList>
    </citation>
    <scope>NUCLEOTIDE SEQUENCE [LARGE SCALE GENOMIC DNA]</scope>
    <source>
        <strain evidence="4 5">D17</strain>
    </source>
</reference>
<evidence type="ECO:0000256" key="1">
    <source>
        <dbReference type="ARBA" id="ARBA00023002"/>
    </source>
</evidence>
<dbReference type="Gene3D" id="1.10.3660.10">
    <property type="entry name" value="6-phosphogluconate dehydrogenase C-terminal like domain"/>
    <property type="match status" value="1"/>
</dbReference>
<dbReference type="InterPro" id="IPR050812">
    <property type="entry name" value="Preph/Arog_dehydrog"/>
</dbReference>
<dbReference type="PANTHER" id="PTHR21363">
    <property type="entry name" value="PREPHENATE DEHYDROGENASE"/>
    <property type="match status" value="1"/>
</dbReference>
<dbReference type="InterPro" id="IPR036291">
    <property type="entry name" value="NAD(P)-bd_dom_sf"/>
</dbReference>
<dbReference type="Pfam" id="PF02153">
    <property type="entry name" value="PDH_N"/>
    <property type="match status" value="1"/>
</dbReference>
<dbReference type="GO" id="GO:0008977">
    <property type="term" value="F:prephenate dehydrogenase (NAD+) activity"/>
    <property type="evidence" value="ECO:0007669"/>
    <property type="project" value="InterPro"/>
</dbReference>
<keyword evidence="1" id="KW-0560">Oxidoreductase</keyword>
<evidence type="ECO:0000259" key="3">
    <source>
        <dbReference type="PROSITE" id="PS51176"/>
    </source>
</evidence>
<dbReference type="InterPro" id="IPR046826">
    <property type="entry name" value="PDH_N"/>
</dbReference>
<evidence type="ECO:0000313" key="4">
    <source>
        <dbReference type="EMBL" id="QKJ67632.1"/>
    </source>
</evidence>
<dbReference type="RefSeq" id="WP_173534133.1">
    <property type="nucleotide sequence ID" value="NZ_CP054143.1"/>
</dbReference>
<dbReference type="SUPFAM" id="SSF48179">
    <property type="entry name" value="6-phosphogluconate dehydrogenase C-terminal domain-like"/>
    <property type="match status" value="1"/>
</dbReference>
<dbReference type="InterPro" id="IPR008927">
    <property type="entry name" value="6-PGluconate_DH-like_C_sf"/>
</dbReference>
<dbReference type="PANTHER" id="PTHR21363:SF0">
    <property type="entry name" value="PREPHENATE DEHYDROGENASE [NADP(+)]"/>
    <property type="match status" value="1"/>
</dbReference>
<dbReference type="GO" id="GO:0070403">
    <property type="term" value="F:NAD+ binding"/>
    <property type="evidence" value="ECO:0007669"/>
    <property type="project" value="InterPro"/>
</dbReference>
<proteinExistence type="predicted"/>
<dbReference type="GO" id="GO:0006571">
    <property type="term" value="P:tyrosine biosynthetic process"/>
    <property type="evidence" value="ECO:0007669"/>
    <property type="project" value="InterPro"/>
</dbReference>
<dbReference type="Gene3D" id="3.40.50.720">
    <property type="entry name" value="NAD(P)-binding Rossmann-like Domain"/>
    <property type="match status" value="1"/>
</dbReference>
<dbReference type="KEGG" id="dee:HQN60_13425"/>
<dbReference type="FunFam" id="3.40.50.720:FF:000208">
    <property type="entry name" value="Prephenate dehydrogenase"/>
    <property type="match status" value="1"/>
</dbReference>
<dbReference type="AlphaFoldDB" id="A0A6M8SQT0"/>
<dbReference type="InterPro" id="IPR003099">
    <property type="entry name" value="Prephen_DH"/>
</dbReference>
<dbReference type="EMBL" id="CP054143">
    <property type="protein sequence ID" value="QKJ67632.1"/>
    <property type="molecule type" value="Genomic_DNA"/>
</dbReference>
<name>A0A6M8SQT0_9NEIS</name>
<feature type="domain" description="Prephenate/arogenate dehydrogenase" evidence="3">
    <location>
        <begin position="5"/>
        <end position="293"/>
    </location>
</feature>
<dbReference type="InterPro" id="IPR046825">
    <property type="entry name" value="PDH_C"/>
</dbReference>